<proteinExistence type="predicted"/>
<feature type="compositionally biased region" description="Polar residues" evidence="1">
    <location>
        <begin position="21"/>
        <end position="36"/>
    </location>
</feature>
<evidence type="ECO:0000313" key="2">
    <source>
        <dbReference type="EMBL" id="CAG6633312.1"/>
    </source>
</evidence>
<sequence>MYPTGTGNKYITPMIVSHFPPTNSIQSTNPLNTILTQKKPRKNLTTRNSSNQGDTATNTPSTSWNTKDPIRAFLRPNLSETSPEKNPPKATPSKNTISARDLREESEQMRFHSLMIVSPNREESYVQ</sequence>
<dbReference type="EMBL" id="HBUF01082381">
    <property type="protein sequence ID" value="CAG6633320.1"/>
    <property type="molecule type" value="Transcribed_RNA"/>
</dbReference>
<protein>
    <submittedName>
        <fullName evidence="2">Uncharacterized protein</fullName>
    </submittedName>
</protein>
<dbReference type="EMBL" id="HBUF01082383">
    <property type="protein sequence ID" value="CAG6633328.1"/>
    <property type="molecule type" value="Transcribed_RNA"/>
</dbReference>
<dbReference type="EMBL" id="HBUF01082380">
    <property type="protein sequence ID" value="CAG6633316.1"/>
    <property type="molecule type" value="Transcribed_RNA"/>
</dbReference>
<feature type="region of interest" description="Disordered" evidence="1">
    <location>
        <begin position="21"/>
        <end position="127"/>
    </location>
</feature>
<feature type="compositionally biased region" description="Polar residues" evidence="1">
    <location>
        <begin position="45"/>
        <end position="66"/>
    </location>
</feature>
<reference evidence="2" key="1">
    <citation type="submission" date="2021-05" db="EMBL/GenBank/DDBJ databases">
        <authorList>
            <person name="Alioto T."/>
            <person name="Alioto T."/>
            <person name="Gomez Garrido J."/>
        </authorList>
    </citation>
    <scope>NUCLEOTIDE SEQUENCE</scope>
</reference>
<accession>A0A8D8QLD5</accession>
<name>A0A8D8QLD5_9HEMI</name>
<evidence type="ECO:0000256" key="1">
    <source>
        <dbReference type="SAM" id="MobiDB-lite"/>
    </source>
</evidence>
<dbReference type="EMBL" id="HBUF01082382">
    <property type="protein sequence ID" value="CAG6633324.1"/>
    <property type="molecule type" value="Transcribed_RNA"/>
</dbReference>
<organism evidence="2">
    <name type="scientific">Cacopsylla melanoneura</name>
    <dbReference type="NCBI Taxonomy" id="428564"/>
    <lineage>
        <taxon>Eukaryota</taxon>
        <taxon>Metazoa</taxon>
        <taxon>Ecdysozoa</taxon>
        <taxon>Arthropoda</taxon>
        <taxon>Hexapoda</taxon>
        <taxon>Insecta</taxon>
        <taxon>Pterygota</taxon>
        <taxon>Neoptera</taxon>
        <taxon>Paraneoptera</taxon>
        <taxon>Hemiptera</taxon>
        <taxon>Sternorrhyncha</taxon>
        <taxon>Psylloidea</taxon>
        <taxon>Psyllidae</taxon>
        <taxon>Psyllinae</taxon>
        <taxon>Cacopsylla</taxon>
    </lineage>
</organism>
<feature type="compositionally biased region" description="Basic and acidic residues" evidence="1">
    <location>
        <begin position="100"/>
        <end position="110"/>
    </location>
</feature>
<dbReference type="AlphaFoldDB" id="A0A8D8QLD5"/>
<dbReference type="EMBL" id="HBUF01082379">
    <property type="protein sequence ID" value="CAG6633312.1"/>
    <property type="molecule type" value="Transcribed_RNA"/>
</dbReference>